<dbReference type="AlphaFoldDB" id="A0A6H1ZQ87"/>
<gene>
    <name evidence="1" type="ORF">TM448A01423_0008</name>
</gene>
<proteinExistence type="predicted"/>
<protein>
    <submittedName>
        <fullName evidence="1">Uncharacterized protein</fullName>
    </submittedName>
</protein>
<organism evidence="1">
    <name type="scientific">viral metagenome</name>
    <dbReference type="NCBI Taxonomy" id="1070528"/>
    <lineage>
        <taxon>unclassified sequences</taxon>
        <taxon>metagenomes</taxon>
        <taxon>organismal metagenomes</taxon>
    </lineage>
</organism>
<sequence>MKCPLLLVQDIQMHDNQLTDVSDCLQAECAWWNSFSQVCSLVKITDLLRDIALAAESVSEKIPHEAQFRK</sequence>
<reference evidence="1" key="1">
    <citation type="submission" date="2020-03" db="EMBL/GenBank/DDBJ databases">
        <title>The deep terrestrial virosphere.</title>
        <authorList>
            <person name="Holmfeldt K."/>
            <person name="Nilsson E."/>
            <person name="Simone D."/>
            <person name="Lopez-Fernandez M."/>
            <person name="Wu X."/>
            <person name="de Brujin I."/>
            <person name="Lundin D."/>
            <person name="Andersson A."/>
            <person name="Bertilsson S."/>
            <person name="Dopson M."/>
        </authorList>
    </citation>
    <scope>NUCLEOTIDE SEQUENCE</scope>
    <source>
        <strain evidence="1">TM448A01423</strain>
    </source>
</reference>
<evidence type="ECO:0000313" key="1">
    <source>
        <dbReference type="EMBL" id="QJA49668.1"/>
    </source>
</evidence>
<accession>A0A6H1ZQ87</accession>
<name>A0A6H1ZQ87_9ZZZZ</name>
<dbReference type="EMBL" id="MT144148">
    <property type="protein sequence ID" value="QJA49668.1"/>
    <property type="molecule type" value="Genomic_DNA"/>
</dbReference>